<protein>
    <submittedName>
        <fullName evidence="2">Uncharacterized protein</fullName>
    </submittedName>
</protein>
<proteinExistence type="predicted"/>
<dbReference type="EMBL" id="MN740898">
    <property type="protein sequence ID" value="QHU17036.1"/>
    <property type="molecule type" value="Genomic_DNA"/>
</dbReference>
<evidence type="ECO:0000256" key="1">
    <source>
        <dbReference type="SAM" id="Phobius"/>
    </source>
</evidence>
<keyword evidence="1" id="KW-0472">Membrane</keyword>
<keyword evidence="1" id="KW-0812">Transmembrane</keyword>
<dbReference type="AlphaFoldDB" id="A0A6C0KIQ4"/>
<sequence>MNSGPRLIEPGVKHFLYNTLNRCHDNRVNIYTWALNIGVLILFLGIFGSALYICYKRKLSPEEQYNKMVHDQAYILSKIRFYQNERIEHPLSSITSLPVVQDRSEYDMLERLRT</sequence>
<reference evidence="2" key="1">
    <citation type="journal article" date="2020" name="Nature">
        <title>Giant virus diversity and host interactions through global metagenomics.</title>
        <authorList>
            <person name="Schulz F."/>
            <person name="Roux S."/>
            <person name="Paez-Espino D."/>
            <person name="Jungbluth S."/>
            <person name="Walsh D.A."/>
            <person name="Denef V.J."/>
            <person name="McMahon K.D."/>
            <person name="Konstantinidis K.T."/>
            <person name="Eloe-Fadrosh E.A."/>
            <person name="Kyrpides N.C."/>
            <person name="Woyke T."/>
        </authorList>
    </citation>
    <scope>NUCLEOTIDE SEQUENCE</scope>
    <source>
        <strain evidence="2">GVMAG-S-3300012000-57</strain>
    </source>
</reference>
<feature type="transmembrane region" description="Helical" evidence="1">
    <location>
        <begin position="30"/>
        <end position="55"/>
    </location>
</feature>
<name>A0A6C0KIQ4_9ZZZZ</name>
<evidence type="ECO:0000313" key="2">
    <source>
        <dbReference type="EMBL" id="QHU17036.1"/>
    </source>
</evidence>
<keyword evidence="1" id="KW-1133">Transmembrane helix</keyword>
<organism evidence="2">
    <name type="scientific">viral metagenome</name>
    <dbReference type="NCBI Taxonomy" id="1070528"/>
    <lineage>
        <taxon>unclassified sequences</taxon>
        <taxon>metagenomes</taxon>
        <taxon>organismal metagenomes</taxon>
    </lineage>
</organism>
<accession>A0A6C0KIQ4</accession>